<evidence type="ECO:0000256" key="3">
    <source>
        <dbReference type="ARBA" id="ARBA00022771"/>
    </source>
</evidence>
<evidence type="ECO:0000313" key="11">
    <source>
        <dbReference type="EMBL" id="SAM07430.1"/>
    </source>
</evidence>
<protein>
    <recommendedName>
        <fullName evidence="10">GATA-type domain-containing protein</fullName>
    </recommendedName>
</protein>
<keyword evidence="2" id="KW-0479">Metal-binding</keyword>
<accession>A0A168RV19</accession>
<dbReference type="GO" id="GO:0005634">
    <property type="term" value="C:nucleus"/>
    <property type="evidence" value="ECO:0007669"/>
    <property type="project" value="UniProtKB-SubCell"/>
</dbReference>
<evidence type="ECO:0000256" key="1">
    <source>
        <dbReference type="ARBA" id="ARBA00004123"/>
    </source>
</evidence>
<reference evidence="11" key="1">
    <citation type="submission" date="2016-04" db="EMBL/GenBank/DDBJ databases">
        <authorList>
            <person name="Evans L.H."/>
            <person name="Alamgir A."/>
            <person name="Owens N."/>
            <person name="Weber N.D."/>
            <person name="Virtaneva K."/>
            <person name="Barbian K."/>
            <person name="Babar A."/>
            <person name="Rosenke K."/>
        </authorList>
    </citation>
    <scope>NUCLEOTIDE SEQUENCE [LARGE SCALE GENOMIC DNA]</scope>
    <source>
        <strain evidence="11">CBS 101.48</strain>
    </source>
</reference>
<dbReference type="STRING" id="4829.A0A168RV19"/>
<evidence type="ECO:0000259" key="10">
    <source>
        <dbReference type="PROSITE" id="PS50114"/>
    </source>
</evidence>
<dbReference type="GO" id="GO:0008270">
    <property type="term" value="F:zinc ion binding"/>
    <property type="evidence" value="ECO:0007669"/>
    <property type="project" value="UniProtKB-KW"/>
</dbReference>
<dbReference type="SMART" id="SM00401">
    <property type="entry name" value="ZnF_GATA"/>
    <property type="match status" value="2"/>
</dbReference>
<keyword evidence="6" id="KW-0804">Transcription</keyword>
<dbReference type="GO" id="GO:0045944">
    <property type="term" value="P:positive regulation of transcription by RNA polymerase II"/>
    <property type="evidence" value="ECO:0007669"/>
    <property type="project" value="TreeGrafter"/>
</dbReference>
<feature type="domain" description="GATA-type" evidence="10">
    <location>
        <begin position="301"/>
        <end position="342"/>
    </location>
</feature>
<keyword evidence="5" id="KW-0805">Transcription regulation</keyword>
<dbReference type="InterPro" id="IPR013088">
    <property type="entry name" value="Znf_NHR/GATA"/>
</dbReference>
<evidence type="ECO:0000256" key="5">
    <source>
        <dbReference type="ARBA" id="ARBA00023015"/>
    </source>
</evidence>
<dbReference type="InterPro" id="IPR013860">
    <property type="entry name" value="AreA_GATA"/>
</dbReference>
<feature type="domain" description="GATA-type" evidence="10">
    <location>
        <begin position="350"/>
        <end position="403"/>
    </location>
</feature>
<dbReference type="InParanoid" id="A0A168RV19"/>
<evidence type="ECO:0000256" key="9">
    <source>
        <dbReference type="SAM" id="MobiDB-lite"/>
    </source>
</evidence>
<keyword evidence="7" id="KW-0539">Nucleus</keyword>
<evidence type="ECO:0000313" key="12">
    <source>
        <dbReference type="Proteomes" id="UP000078561"/>
    </source>
</evidence>
<dbReference type="PROSITE" id="PS50114">
    <property type="entry name" value="GATA_ZN_FINGER_2"/>
    <property type="match status" value="2"/>
</dbReference>
<dbReference type="OrthoDB" id="515401at2759"/>
<keyword evidence="4" id="KW-0862">Zinc</keyword>
<sequence length="428" mass="48234">MSPLVLQIKGSKSFIALVDLDSEEELSKTWQICTKVKDSLENGTRFENLSWRLWFRQQLSKHRTTATITIKQLDYHRSFDITTNNDRPPLSEEATTTFQAPCKTEGLDLPLTMTHPDHSSHSYTLPRFTLDQRTDQSVDLQDIFGSMNSDHLTDSIDEALFTDKLFTGLLCNTSTIINDDLEQQSTIALYPKETTDNDSGHLQVPVPASTVPLQPQQLPDTSSPFNDLFLHDNSPGSSAISAGYIDGINSTISSYHMMDFSNFNMQPMDWTSYATHSPAYPSLTTQQTLPAHNEYNTPPVCSNCSATSTPLWRRSPDDQLLCNACGLYQKLHNAPRPKTLKTLSSNKPPYEAQLECSNCTTTLTPLWRRDDEGAPLCNACGLYWKLHHQHRPISMKKNVIKKRQRYDGYGINGVQPARKTIKTPFPSL</sequence>
<gene>
    <name evidence="11" type="primary">ABSGL_13073.1 scaffold 13659</name>
</gene>
<dbReference type="PANTHER" id="PTHR10071:SF281">
    <property type="entry name" value="BOX A-BINDING FACTOR-RELATED"/>
    <property type="match status" value="1"/>
</dbReference>
<dbReference type="FunFam" id="3.30.50.10:FF:000007">
    <property type="entry name" value="Nitrogen regulatory AreA, N-terminal"/>
    <property type="match status" value="1"/>
</dbReference>
<keyword evidence="12" id="KW-1185">Reference proteome</keyword>
<dbReference type="GO" id="GO:0000981">
    <property type="term" value="F:DNA-binding transcription factor activity, RNA polymerase II-specific"/>
    <property type="evidence" value="ECO:0007669"/>
    <property type="project" value="TreeGrafter"/>
</dbReference>
<evidence type="ECO:0000256" key="6">
    <source>
        <dbReference type="ARBA" id="ARBA00023163"/>
    </source>
</evidence>
<proteinExistence type="predicted"/>
<evidence type="ECO:0000256" key="4">
    <source>
        <dbReference type="ARBA" id="ARBA00022833"/>
    </source>
</evidence>
<dbReference type="Pfam" id="PF00320">
    <property type="entry name" value="GATA"/>
    <property type="match status" value="2"/>
</dbReference>
<dbReference type="PRINTS" id="PR00619">
    <property type="entry name" value="GATAZNFINGER"/>
</dbReference>
<evidence type="ECO:0000256" key="8">
    <source>
        <dbReference type="PROSITE-ProRule" id="PRU00094"/>
    </source>
</evidence>
<dbReference type="InterPro" id="IPR039355">
    <property type="entry name" value="Transcription_factor_GATA"/>
</dbReference>
<name>A0A168RV19_ABSGL</name>
<dbReference type="PANTHER" id="PTHR10071">
    <property type="entry name" value="TRANSCRIPTION FACTOR GATA FAMILY MEMBER"/>
    <property type="match status" value="1"/>
</dbReference>
<dbReference type="AlphaFoldDB" id="A0A168RV19"/>
<feature type="region of interest" description="Disordered" evidence="9">
    <location>
        <begin position="193"/>
        <end position="222"/>
    </location>
</feature>
<dbReference type="PROSITE" id="PS00344">
    <property type="entry name" value="GATA_ZN_FINGER_1"/>
    <property type="match status" value="1"/>
</dbReference>
<comment type="subcellular location">
    <subcellularLocation>
        <location evidence="1">Nucleus</location>
    </subcellularLocation>
</comment>
<dbReference type="Gene3D" id="3.30.50.10">
    <property type="entry name" value="Erythroid Transcription Factor GATA-1, subunit A"/>
    <property type="match status" value="2"/>
</dbReference>
<dbReference type="SUPFAM" id="SSF57716">
    <property type="entry name" value="Glucocorticoid receptor-like (DNA-binding domain)"/>
    <property type="match status" value="2"/>
</dbReference>
<feature type="compositionally biased region" description="Polar residues" evidence="9">
    <location>
        <begin position="211"/>
        <end position="222"/>
    </location>
</feature>
<dbReference type="Pfam" id="PF08550">
    <property type="entry name" value="GATA_AreA"/>
    <property type="match status" value="1"/>
</dbReference>
<organism evidence="11">
    <name type="scientific">Absidia glauca</name>
    <name type="common">Pin mould</name>
    <dbReference type="NCBI Taxonomy" id="4829"/>
    <lineage>
        <taxon>Eukaryota</taxon>
        <taxon>Fungi</taxon>
        <taxon>Fungi incertae sedis</taxon>
        <taxon>Mucoromycota</taxon>
        <taxon>Mucoromycotina</taxon>
        <taxon>Mucoromycetes</taxon>
        <taxon>Mucorales</taxon>
        <taxon>Cunninghamellaceae</taxon>
        <taxon>Absidia</taxon>
    </lineage>
</organism>
<dbReference type="GO" id="GO:0000978">
    <property type="term" value="F:RNA polymerase II cis-regulatory region sequence-specific DNA binding"/>
    <property type="evidence" value="ECO:0007669"/>
    <property type="project" value="TreeGrafter"/>
</dbReference>
<dbReference type="GO" id="GO:0000122">
    <property type="term" value="P:negative regulation of transcription by RNA polymerase II"/>
    <property type="evidence" value="ECO:0007669"/>
    <property type="project" value="TreeGrafter"/>
</dbReference>
<dbReference type="CDD" id="cd00202">
    <property type="entry name" value="ZnF_GATA"/>
    <property type="match status" value="2"/>
</dbReference>
<keyword evidence="3 8" id="KW-0863">Zinc-finger</keyword>
<evidence type="ECO:0000256" key="7">
    <source>
        <dbReference type="ARBA" id="ARBA00023242"/>
    </source>
</evidence>
<dbReference type="Proteomes" id="UP000078561">
    <property type="component" value="Unassembled WGS sequence"/>
</dbReference>
<evidence type="ECO:0000256" key="2">
    <source>
        <dbReference type="ARBA" id="ARBA00022723"/>
    </source>
</evidence>
<dbReference type="EMBL" id="LT554760">
    <property type="protein sequence ID" value="SAM07430.1"/>
    <property type="molecule type" value="Genomic_DNA"/>
</dbReference>
<dbReference type="InterPro" id="IPR000679">
    <property type="entry name" value="Znf_GATA"/>
</dbReference>